<gene>
    <name evidence="2" type="ORF">UW44_C0010G0022</name>
</gene>
<keyword evidence="1" id="KW-1133">Transmembrane helix</keyword>
<reference evidence="2 3" key="1">
    <citation type="journal article" date="2015" name="Nature">
        <title>rRNA introns, odd ribosomes, and small enigmatic genomes across a large radiation of phyla.</title>
        <authorList>
            <person name="Brown C.T."/>
            <person name="Hug L.A."/>
            <person name="Thomas B.C."/>
            <person name="Sharon I."/>
            <person name="Castelle C.J."/>
            <person name="Singh A."/>
            <person name="Wilkins M.J."/>
            <person name="Williams K.H."/>
            <person name="Banfield J.F."/>
        </authorList>
    </citation>
    <scope>NUCLEOTIDE SEQUENCE [LARGE SCALE GENOMIC DNA]</scope>
</reference>
<keyword evidence="1" id="KW-0472">Membrane</keyword>
<comment type="caution">
    <text evidence="2">The sequence shown here is derived from an EMBL/GenBank/DDBJ whole genome shotgun (WGS) entry which is preliminary data.</text>
</comment>
<accession>A0A0G1KUK3</accession>
<protein>
    <submittedName>
        <fullName evidence="2">Uncharacterized protein</fullName>
    </submittedName>
</protein>
<organism evidence="2 3">
    <name type="scientific">Candidatus Collierbacteria bacterium GW2011_GWB2_44_22</name>
    <dbReference type="NCBI Taxonomy" id="1618387"/>
    <lineage>
        <taxon>Bacteria</taxon>
        <taxon>Candidatus Collieribacteriota</taxon>
    </lineage>
</organism>
<feature type="transmembrane region" description="Helical" evidence="1">
    <location>
        <begin position="12"/>
        <end position="33"/>
    </location>
</feature>
<dbReference type="Proteomes" id="UP000034006">
    <property type="component" value="Unassembled WGS sequence"/>
</dbReference>
<dbReference type="AlphaFoldDB" id="A0A0G1KUK3"/>
<dbReference type="EMBL" id="LCIH01000010">
    <property type="protein sequence ID" value="KKT51584.1"/>
    <property type="molecule type" value="Genomic_DNA"/>
</dbReference>
<evidence type="ECO:0000313" key="3">
    <source>
        <dbReference type="Proteomes" id="UP000034006"/>
    </source>
</evidence>
<evidence type="ECO:0000313" key="2">
    <source>
        <dbReference type="EMBL" id="KKT51584.1"/>
    </source>
</evidence>
<sequence length="148" mass="16148">MKEKGQGLVEYAVILVMIAIVVVAALLFLGPIIEKGFNSDFDNKNIIVPSNDIPAHAKEIAHPKPIDAVDVPMGISDYLLEQPRSYSISHLSCLYVWLPEGASFLYAAAPVQLETATSIYIQMPIVGSRLVTICAAEGISTEIYLWSK</sequence>
<evidence type="ECO:0000256" key="1">
    <source>
        <dbReference type="SAM" id="Phobius"/>
    </source>
</evidence>
<name>A0A0G1KUK3_9BACT</name>
<proteinExistence type="predicted"/>
<keyword evidence="1" id="KW-0812">Transmembrane</keyword>